<evidence type="ECO:0000256" key="1">
    <source>
        <dbReference type="SAM" id="MobiDB-lite"/>
    </source>
</evidence>
<dbReference type="Pfam" id="PF05175">
    <property type="entry name" value="MTS"/>
    <property type="match status" value="1"/>
</dbReference>
<dbReference type="PROSITE" id="PS00092">
    <property type="entry name" value="N6_MTASE"/>
    <property type="match status" value="1"/>
</dbReference>
<dbReference type="GO" id="GO:0008168">
    <property type="term" value="F:methyltransferase activity"/>
    <property type="evidence" value="ECO:0007669"/>
    <property type="project" value="UniProtKB-KW"/>
</dbReference>
<feature type="compositionally biased region" description="Basic and acidic residues" evidence="1">
    <location>
        <begin position="383"/>
        <end position="401"/>
    </location>
</feature>
<dbReference type="GO" id="GO:0032259">
    <property type="term" value="P:methylation"/>
    <property type="evidence" value="ECO:0007669"/>
    <property type="project" value="UniProtKB-KW"/>
</dbReference>
<keyword evidence="3" id="KW-0489">Methyltransferase</keyword>
<keyword evidence="3" id="KW-0808">Transferase</keyword>
<feature type="domain" description="Methyltransferase small" evidence="2">
    <location>
        <begin position="244"/>
        <end position="356"/>
    </location>
</feature>
<organism evidence="3 4">
    <name type="scientific">Promicromonospora vindobonensis</name>
    <dbReference type="NCBI Taxonomy" id="195748"/>
    <lineage>
        <taxon>Bacteria</taxon>
        <taxon>Bacillati</taxon>
        <taxon>Actinomycetota</taxon>
        <taxon>Actinomycetes</taxon>
        <taxon>Micrococcales</taxon>
        <taxon>Promicromonosporaceae</taxon>
        <taxon>Promicromonospora</taxon>
    </lineage>
</organism>
<keyword evidence="4" id="KW-1185">Reference proteome</keyword>
<accession>A0ABW5W335</accession>
<comment type="caution">
    <text evidence="3">The sequence shown here is derived from an EMBL/GenBank/DDBJ whole genome shotgun (WGS) entry which is preliminary data.</text>
</comment>
<dbReference type="PANTHER" id="PTHR18895">
    <property type="entry name" value="HEMK METHYLTRANSFERASE"/>
    <property type="match status" value="1"/>
</dbReference>
<dbReference type="Gene3D" id="3.40.50.150">
    <property type="entry name" value="Vaccinia Virus protein VP39"/>
    <property type="match status" value="1"/>
</dbReference>
<name>A0ABW5W335_9MICO</name>
<dbReference type="PANTHER" id="PTHR18895:SF74">
    <property type="entry name" value="MTRF1L RELEASE FACTOR GLUTAMINE METHYLTRANSFERASE"/>
    <property type="match status" value="1"/>
</dbReference>
<evidence type="ECO:0000313" key="3">
    <source>
        <dbReference type="EMBL" id="MFD2796975.1"/>
    </source>
</evidence>
<sequence>MTTGMVRHLRFFQEYVMSVVRWSENGAPRSARWRSENSTPAPARVVVVDDATTAKAAYRMAHGGTGLLWRGDFHNARQLLRAMDRLHERSRSARTRGRTSGSTRRDTVGSGTAALFHRHRAERAERARLLGSLLVLLEPDHTLALRRAPDVREAADHAYGTAGNGIDDGADAQPDGDTGGTCVALTELVGVLSAYQWHRQGVEIGALGERIHPAYGVFSPVRGEYVDLVADAPFPGGDAPVVAFDLGTGTGVLAAVLARRGAGLVVATDINPRAVACARANLHRLGLAERARVVEADLWPDGGADLIVCNPPWLPARPTSALELGIYDAGSDLLHRFLDGLAEHLTPAGEGWLVLSDLAEHLGLRTRDELLTRISDAGLRVAGRHDTNPQHPRASDAADALHEARRREVTSLWRLERYS</sequence>
<dbReference type="EMBL" id="JBHUOG010000002">
    <property type="protein sequence ID" value="MFD2796975.1"/>
    <property type="molecule type" value="Genomic_DNA"/>
</dbReference>
<feature type="region of interest" description="Disordered" evidence="1">
    <location>
        <begin position="382"/>
        <end position="401"/>
    </location>
</feature>
<dbReference type="CDD" id="cd02440">
    <property type="entry name" value="AdoMet_MTases"/>
    <property type="match status" value="1"/>
</dbReference>
<reference evidence="4" key="1">
    <citation type="journal article" date="2019" name="Int. J. Syst. Evol. Microbiol.">
        <title>The Global Catalogue of Microorganisms (GCM) 10K type strain sequencing project: providing services to taxonomists for standard genome sequencing and annotation.</title>
        <authorList>
            <consortium name="The Broad Institute Genomics Platform"/>
            <consortium name="The Broad Institute Genome Sequencing Center for Infectious Disease"/>
            <person name="Wu L."/>
            <person name="Ma J."/>
        </authorList>
    </citation>
    <scope>NUCLEOTIDE SEQUENCE [LARGE SCALE GENOMIC DNA]</scope>
    <source>
        <strain evidence="4">CCM 7044</strain>
    </source>
</reference>
<dbReference type="SUPFAM" id="SSF53335">
    <property type="entry name" value="S-adenosyl-L-methionine-dependent methyltransferases"/>
    <property type="match status" value="1"/>
</dbReference>
<evidence type="ECO:0000259" key="2">
    <source>
        <dbReference type="Pfam" id="PF05175"/>
    </source>
</evidence>
<evidence type="ECO:0000313" key="4">
    <source>
        <dbReference type="Proteomes" id="UP001597479"/>
    </source>
</evidence>
<gene>
    <name evidence="3" type="ORF">ACFS27_25690</name>
</gene>
<dbReference type="InterPro" id="IPR007848">
    <property type="entry name" value="Small_mtfrase_dom"/>
</dbReference>
<proteinExistence type="predicted"/>
<dbReference type="InterPro" id="IPR029063">
    <property type="entry name" value="SAM-dependent_MTases_sf"/>
</dbReference>
<protein>
    <submittedName>
        <fullName evidence="3">Methyltransferase</fullName>
    </submittedName>
</protein>
<feature type="region of interest" description="Disordered" evidence="1">
    <location>
        <begin position="87"/>
        <end position="112"/>
    </location>
</feature>
<feature type="compositionally biased region" description="Low complexity" evidence="1">
    <location>
        <begin position="98"/>
        <end position="112"/>
    </location>
</feature>
<dbReference type="RefSeq" id="WP_377189482.1">
    <property type="nucleotide sequence ID" value="NZ_JBHUOG010000002.1"/>
</dbReference>
<dbReference type="InterPro" id="IPR002052">
    <property type="entry name" value="DNA_methylase_N6_adenine_CS"/>
</dbReference>
<dbReference type="Proteomes" id="UP001597479">
    <property type="component" value="Unassembled WGS sequence"/>
</dbReference>
<dbReference type="InterPro" id="IPR050320">
    <property type="entry name" value="N5-glutamine_MTase"/>
</dbReference>